<sequence length="291" mass="33865">MTTKHHGLNFIYYLIFPPIYLLGMLPYLIVNALVGRPLFFLSYTVFRYRYSVVLQNLSRALPLKSYLEIELLAKEFYLHLASMIVEIIRLFSISSHQQLKQVKLINPEVLEEYFKGGRNVIAVLGHYGNWECLNVLPLLLPFQVNAIYKPLSNPVMAKLVTRVRCRYGMRLIPAQHALRHLLRQTRQPQFSLFIADQFPGKQAKCQVDFLHQPTLMFNGAEKLARATNAVVVYLDMIPQDRCCWKISLSLITDTASATTENLITHTFSSKLEQTIERHPAYWLWSHRRWKA</sequence>
<keyword evidence="7" id="KW-0812">Transmembrane</keyword>
<dbReference type="PANTHER" id="PTHR30606:SF10">
    <property type="entry name" value="PHOSPHATIDYLINOSITOL MANNOSIDE ACYLTRANSFERASE"/>
    <property type="match status" value="1"/>
</dbReference>
<dbReference type="eggNOG" id="COG1560">
    <property type="taxonomic scope" value="Bacteria"/>
</dbReference>
<keyword evidence="9" id="KW-1185">Reference proteome</keyword>
<keyword evidence="4" id="KW-0808">Transferase</keyword>
<evidence type="ECO:0000256" key="5">
    <source>
        <dbReference type="ARBA" id="ARBA00023136"/>
    </source>
</evidence>
<evidence type="ECO:0000256" key="7">
    <source>
        <dbReference type="SAM" id="Phobius"/>
    </source>
</evidence>
<protein>
    <recommendedName>
        <fullName evidence="10">Lipid A biosynthesis acyltransferase</fullName>
    </recommendedName>
</protein>
<dbReference type="PANTHER" id="PTHR30606">
    <property type="entry name" value="LIPID A BIOSYNTHESIS LAUROYL ACYLTRANSFERASE"/>
    <property type="match status" value="1"/>
</dbReference>
<comment type="caution">
    <text evidence="8">The sequence shown here is derived from an EMBL/GenBank/DDBJ whole genome shotgun (WGS) entry which is preliminary data.</text>
</comment>
<evidence type="ECO:0000256" key="1">
    <source>
        <dbReference type="ARBA" id="ARBA00004533"/>
    </source>
</evidence>
<dbReference type="OrthoDB" id="9801955at2"/>
<proteinExistence type="predicted"/>
<dbReference type="RefSeq" id="WP_051760207.1">
    <property type="nucleotide sequence ID" value="NZ_JNFF01000116.1"/>
</dbReference>
<dbReference type="GO" id="GO:0009247">
    <property type="term" value="P:glycolipid biosynthetic process"/>
    <property type="evidence" value="ECO:0007669"/>
    <property type="project" value="UniProtKB-ARBA"/>
</dbReference>
<organism evidence="8 9">
    <name type="scientific">Pedobacter antarcticus 4BY</name>
    <dbReference type="NCBI Taxonomy" id="1358423"/>
    <lineage>
        <taxon>Bacteria</taxon>
        <taxon>Pseudomonadati</taxon>
        <taxon>Bacteroidota</taxon>
        <taxon>Sphingobacteriia</taxon>
        <taxon>Sphingobacteriales</taxon>
        <taxon>Sphingobacteriaceae</taxon>
        <taxon>Pedobacter</taxon>
    </lineage>
</organism>
<reference evidence="8 9" key="1">
    <citation type="journal article" date="1992" name="Int. J. Syst. Bacteriol.">
        <title>Sphingobacterium antarcticus sp. nov. a Psychrotrophic Bacterium from the Soils of Schirmacher Oasis, Antarctica.</title>
        <authorList>
            <person name="Shivaji S."/>
            <person name="Ray M.K."/>
            <person name="Rao N.S."/>
            <person name="Saiserr L."/>
            <person name="Jagannadham M.V."/>
            <person name="Kumar G.S."/>
            <person name="Reddy G."/>
            <person name="Bhargava P.M."/>
        </authorList>
    </citation>
    <scope>NUCLEOTIDE SEQUENCE [LARGE SCALE GENOMIC DNA]</scope>
    <source>
        <strain evidence="8 9">4BY</strain>
    </source>
</reference>
<dbReference type="CDD" id="cd07984">
    <property type="entry name" value="LPLAT_LABLAT-like"/>
    <property type="match status" value="1"/>
</dbReference>
<dbReference type="AlphaFoldDB" id="A0A081PCD0"/>
<evidence type="ECO:0000256" key="4">
    <source>
        <dbReference type="ARBA" id="ARBA00022679"/>
    </source>
</evidence>
<evidence type="ECO:0000256" key="6">
    <source>
        <dbReference type="ARBA" id="ARBA00023315"/>
    </source>
</evidence>
<feature type="transmembrane region" description="Helical" evidence="7">
    <location>
        <begin position="12"/>
        <end position="34"/>
    </location>
</feature>
<dbReference type="InterPro" id="IPR004960">
    <property type="entry name" value="LipA_acyltrans"/>
</dbReference>
<dbReference type="Proteomes" id="UP000028007">
    <property type="component" value="Unassembled WGS sequence"/>
</dbReference>
<dbReference type="Pfam" id="PF03279">
    <property type="entry name" value="Lip_A_acyltrans"/>
    <property type="match status" value="1"/>
</dbReference>
<dbReference type="GO" id="GO:0005886">
    <property type="term" value="C:plasma membrane"/>
    <property type="evidence" value="ECO:0007669"/>
    <property type="project" value="UniProtKB-SubCell"/>
</dbReference>
<keyword evidence="6" id="KW-0012">Acyltransferase</keyword>
<name>A0A081PCD0_9SPHI</name>
<gene>
    <name evidence="8" type="ORF">N180_01595</name>
</gene>
<comment type="subcellular location">
    <subcellularLocation>
        <location evidence="1">Cell inner membrane</location>
    </subcellularLocation>
</comment>
<evidence type="ECO:0000256" key="2">
    <source>
        <dbReference type="ARBA" id="ARBA00022475"/>
    </source>
</evidence>
<evidence type="ECO:0008006" key="10">
    <source>
        <dbReference type="Google" id="ProtNLM"/>
    </source>
</evidence>
<evidence type="ECO:0000313" key="9">
    <source>
        <dbReference type="Proteomes" id="UP000028007"/>
    </source>
</evidence>
<evidence type="ECO:0000256" key="3">
    <source>
        <dbReference type="ARBA" id="ARBA00022519"/>
    </source>
</evidence>
<keyword evidence="5 7" id="KW-0472">Membrane</keyword>
<evidence type="ECO:0000313" key="8">
    <source>
        <dbReference type="EMBL" id="KEQ28353.1"/>
    </source>
</evidence>
<keyword evidence="2" id="KW-1003">Cell membrane</keyword>
<accession>A0A081PCD0</accession>
<dbReference type="GO" id="GO:0016746">
    <property type="term" value="F:acyltransferase activity"/>
    <property type="evidence" value="ECO:0007669"/>
    <property type="project" value="UniProtKB-KW"/>
</dbReference>
<dbReference type="EMBL" id="JNFF01000116">
    <property type="protein sequence ID" value="KEQ28353.1"/>
    <property type="molecule type" value="Genomic_DNA"/>
</dbReference>
<keyword evidence="3" id="KW-0997">Cell inner membrane</keyword>
<keyword evidence="7" id="KW-1133">Transmembrane helix</keyword>